<dbReference type="PANTHER" id="PTHR36221">
    <property type="entry name" value="DUF742 DOMAIN-CONTAINING PROTEIN"/>
    <property type="match status" value="1"/>
</dbReference>
<dbReference type="RefSeq" id="WP_344045993.1">
    <property type="nucleotide sequence ID" value="NZ_BAAAPB010000003.1"/>
</dbReference>
<evidence type="ECO:0008006" key="4">
    <source>
        <dbReference type="Google" id="ProtNLM"/>
    </source>
</evidence>
<dbReference type="Proteomes" id="UP001500571">
    <property type="component" value="Unassembled WGS sequence"/>
</dbReference>
<evidence type="ECO:0000313" key="3">
    <source>
        <dbReference type="Proteomes" id="UP001500571"/>
    </source>
</evidence>
<evidence type="ECO:0000256" key="1">
    <source>
        <dbReference type="SAM" id="MobiDB-lite"/>
    </source>
</evidence>
<dbReference type="PANTHER" id="PTHR36221:SF1">
    <property type="entry name" value="DUF742 DOMAIN-CONTAINING PROTEIN"/>
    <property type="match status" value="1"/>
</dbReference>
<keyword evidence="3" id="KW-1185">Reference proteome</keyword>
<gene>
    <name evidence="2" type="ORF">GCM10009798_29400</name>
</gene>
<protein>
    <recommendedName>
        <fullName evidence="4">DUF742 domain-containing protein</fullName>
    </recommendedName>
</protein>
<name>A0ABP5CRH3_9ACTN</name>
<dbReference type="Pfam" id="PF05331">
    <property type="entry name" value="DUF742"/>
    <property type="match status" value="1"/>
</dbReference>
<proteinExistence type="predicted"/>
<accession>A0ABP5CRH3</accession>
<sequence length="119" mass="12703">MSNASPEPLPLVRPYALTGGRTKPKRDYPLEALVKTDPDLETGSFRSPEESAIAELCAESRSVAEVAALIKLPLGVVRVLISDLADRGVVQVHTLASADSDSRPDAALLERVLSGLRNL</sequence>
<organism evidence="2 3">
    <name type="scientific">Nocardioides panacihumi</name>
    <dbReference type="NCBI Taxonomy" id="400774"/>
    <lineage>
        <taxon>Bacteria</taxon>
        <taxon>Bacillati</taxon>
        <taxon>Actinomycetota</taxon>
        <taxon>Actinomycetes</taxon>
        <taxon>Propionibacteriales</taxon>
        <taxon>Nocardioidaceae</taxon>
        <taxon>Nocardioides</taxon>
    </lineage>
</organism>
<dbReference type="EMBL" id="BAAAPB010000003">
    <property type="protein sequence ID" value="GAA1967185.1"/>
    <property type="molecule type" value="Genomic_DNA"/>
</dbReference>
<reference evidence="3" key="1">
    <citation type="journal article" date="2019" name="Int. J. Syst. Evol. Microbiol.">
        <title>The Global Catalogue of Microorganisms (GCM) 10K type strain sequencing project: providing services to taxonomists for standard genome sequencing and annotation.</title>
        <authorList>
            <consortium name="The Broad Institute Genomics Platform"/>
            <consortium name="The Broad Institute Genome Sequencing Center for Infectious Disease"/>
            <person name="Wu L."/>
            <person name="Ma J."/>
        </authorList>
    </citation>
    <scope>NUCLEOTIDE SEQUENCE [LARGE SCALE GENOMIC DNA]</scope>
    <source>
        <strain evidence="3">JCM 15309</strain>
    </source>
</reference>
<comment type="caution">
    <text evidence="2">The sequence shown here is derived from an EMBL/GenBank/DDBJ whole genome shotgun (WGS) entry which is preliminary data.</text>
</comment>
<evidence type="ECO:0000313" key="2">
    <source>
        <dbReference type="EMBL" id="GAA1967185.1"/>
    </source>
</evidence>
<feature type="region of interest" description="Disordered" evidence="1">
    <location>
        <begin position="1"/>
        <end position="31"/>
    </location>
</feature>
<dbReference type="InterPro" id="IPR007995">
    <property type="entry name" value="DUF742"/>
</dbReference>